<keyword evidence="6" id="KW-1185">Reference proteome</keyword>
<dbReference type="AlphaFoldDB" id="A0A9N8DKQ7"/>
<dbReference type="InterPro" id="IPR015797">
    <property type="entry name" value="NUDIX_hydrolase-like_dom_sf"/>
</dbReference>
<dbReference type="PRINTS" id="PR00502">
    <property type="entry name" value="NUDIXFAMILY"/>
</dbReference>
<keyword evidence="2 3" id="KW-0378">Hydrolase</keyword>
<name>A0A9N8DKQ7_9STRA</name>
<sequence length="291" mass="32962">MNDNDNNEDDWQYLLPFEDWSHNSVRITIPQHTDDQDEFEPATFPNRLHSTVQTLRQMEKSSVWVNIHISRSSLITDMADQGFQFHHAQGDHAVLNLWLRQESSLVPEFATHHIGVGGIVINSRDEILCVREQGKNFLPWKIPGGLSHLGEHIDQAAVREVLEETGIQTTFRNVLCFRHTHGLANGRSDIYFVCRLDPIEQEDVDGTVIIPEPVPQEAEIAATAWVPYDEFADMVHGEQGHPMISHVLNLLDRGDAIERTVIPSIVPGRRAAPIYSSPVISEEETKETKQS</sequence>
<protein>
    <submittedName>
        <fullName evidence="5">X motif 6</fullName>
    </submittedName>
</protein>
<evidence type="ECO:0000313" key="6">
    <source>
        <dbReference type="Proteomes" id="UP001153069"/>
    </source>
</evidence>
<accession>A0A9N8DKQ7</accession>
<dbReference type="GO" id="GO:0047631">
    <property type="term" value="F:ADP-ribose diphosphatase activity"/>
    <property type="evidence" value="ECO:0007669"/>
    <property type="project" value="TreeGrafter"/>
</dbReference>
<reference evidence="5" key="1">
    <citation type="submission" date="2020-06" db="EMBL/GenBank/DDBJ databases">
        <authorList>
            <consortium name="Plant Systems Biology data submission"/>
        </authorList>
    </citation>
    <scope>NUCLEOTIDE SEQUENCE</scope>
    <source>
        <strain evidence="5">D6</strain>
    </source>
</reference>
<evidence type="ECO:0000313" key="5">
    <source>
        <dbReference type="EMBL" id="CAB9502340.1"/>
    </source>
</evidence>
<dbReference type="PROSITE" id="PS00893">
    <property type="entry name" value="NUDIX_BOX"/>
    <property type="match status" value="1"/>
</dbReference>
<dbReference type="PRINTS" id="PR01356">
    <property type="entry name" value="GFGPROTEIN"/>
</dbReference>
<dbReference type="SUPFAM" id="SSF55811">
    <property type="entry name" value="Nudix"/>
    <property type="match status" value="1"/>
</dbReference>
<comment type="similarity">
    <text evidence="1 3">Belongs to the Nudix hydrolase family.</text>
</comment>
<evidence type="ECO:0000256" key="1">
    <source>
        <dbReference type="ARBA" id="ARBA00005582"/>
    </source>
</evidence>
<proteinExistence type="inferred from homology"/>
<dbReference type="Gene3D" id="3.40.630.30">
    <property type="match status" value="1"/>
</dbReference>
<dbReference type="Proteomes" id="UP001153069">
    <property type="component" value="Unassembled WGS sequence"/>
</dbReference>
<dbReference type="Gene3D" id="3.90.79.10">
    <property type="entry name" value="Nucleoside Triphosphate Pyrophosphohydrolase"/>
    <property type="match status" value="1"/>
</dbReference>
<organism evidence="5 6">
    <name type="scientific">Seminavis robusta</name>
    <dbReference type="NCBI Taxonomy" id="568900"/>
    <lineage>
        <taxon>Eukaryota</taxon>
        <taxon>Sar</taxon>
        <taxon>Stramenopiles</taxon>
        <taxon>Ochrophyta</taxon>
        <taxon>Bacillariophyta</taxon>
        <taxon>Bacillariophyceae</taxon>
        <taxon>Bacillariophycidae</taxon>
        <taxon>Naviculales</taxon>
        <taxon>Naviculaceae</taxon>
        <taxon>Seminavis</taxon>
    </lineage>
</organism>
<comment type="caution">
    <text evidence="5">The sequence shown here is derived from an EMBL/GenBank/DDBJ whole genome shotgun (WGS) entry which is preliminary data.</text>
</comment>
<dbReference type="PANTHER" id="PTHR13994:SF13">
    <property type="entry name" value="FI03680P"/>
    <property type="match status" value="1"/>
</dbReference>
<dbReference type="InterPro" id="IPR040618">
    <property type="entry name" value="Pre-Nudix"/>
</dbReference>
<dbReference type="PROSITE" id="PS51462">
    <property type="entry name" value="NUDIX"/>
    <property type="match status" value="1"/>
</dbReference>
<dbReference type="CDD" id="cd04670">
    <property type="entry name" value="NUDIX_ASFGF2_Nudt6"/>
    <property type="match status" value="1"/>
</dbReference>
<dbReference type="InterPro" id="IPR003293">
    <property type="entry name" value="Nudix_hydrolase6-like"/>
</dbReference>
<dbReference type="Pfam" id="PF00293">
    <property type="entry name" value="NUDIX"/>
    <property type="match status" value="1"/>
</dbReference>
<dbReference type="GO" id="GO:0051287">
    <property type="term" value="F:NAD binding"/>
    <property type="evidence" value="ECO:0007669"/>
    <property type="project" value="TreeGrafter"/>
</dbReference>
<evidence type="ECO:0000256" key="3">
    <source>
        <dbReference type="RuleBase" id="RU003476"/>
    </source>
</evidence>
<dbReference type="PANTHER" id="PTHR13994">
    <property type="entry name" value="NUDIX HYDROLASE RELATED"/>
    <property type="match status" value="1"/>
</dbReference>
<dbReference type="InterPro" id="IPR020084">
    <property type="entry name" value="NUDIX_hydrolase_CS"/>
</dbReference>
<evidence type="ECO:0000259" key="4">
    <source>
        <dbReference type="PROSITE" id="PS51462"/>
    </source>
</evidence>
<dbReference type="InterPro" id="IPR020476">
    <property type="entry name" value="Nudix_hydrolase"/>
</dbReference>
<dbReference type="InterPro" id="IPR000086">
    <property type="entry name" value="NUDIX_hydrolase_dom"/>
</dbReference>
<evidence type="ECO:0000256" key="2">
    <source>
        <dbReference type="ARBA" id="ARBA00022801"/>
    </source>
</evidence>
<dbReference type="Pfam" id="PF18290">
    <property type="entry name" value="Nudix_hydro"/>
    <property type="match status" value="1"/>
</dbReference>
<gene>
    <name evidence="5" type="ORF">SEMRO_134_G063250.1</name>
</gene>
<dbReference type="EMBL" id="CAICTM010000133">
    <property type="protein sequence ID" value="CAB9502340.1"/>
    <property type="molecule type" value="Genomic_DNA"/>
</dbReference>
<dbReference type="OrthoDB" id="447842at2759"/>
<feature type="domain" description="Nudix hydrolase" evidence="4">
    <location>
        <begin position="111"/>
        <end position="248"/>
    </location>
</feature>
<dbReference type="GO" id="GO:0035529">
    <property type="term" value="F:NADH pyrophosphatase activity"/>
    <property type="evidence" value="ECO:0007669"/>
    <property type="project" value="TreeGrafter"/>
</dbReference>